<evidence type="ECO:0008006" key="4">
    <source>
        <dbReference type="Google" id="ProtNLM"/>
    </source>
</evidence>
<name>A0ABQ4SH84_9HYPH</name>
<accession>A0ABQ4SH84</accession>
<evidence type="ECO:0000313" key="2">
    <source>
        <dbReference type="EMBL" id="GJE01026.1"/>
    </source>
</evidence>
<reference evidence="2" key="1">
    <citation type="journal article" date="2021" name="Front. Microbiol.">
        <title>Comprehensive Comparative Genomics and Phenotyping of Methylobacterium Species.</title>
        <authorList>
            <person name="Alessa O."/>
            <person name="Ogura Y."/>
            <person name="Fujitani Y."/>
            <person name="Takami H."/>
            <person name="Hayashi T."/>
            <person name="Sahin N."/>
            <person name="Tani A."/>
        </authorList>
    </citation>
    <scope>NUCLEOTIDE SEQUENCE</scope>
    <source>
        <strain evidence="2">DSM 17168</strain>
    </source>
</reference>
<feature type="region of interest" description="Disordered" evidence="1">
    <location>
        <begin position="43"/>
        <end position="124"/>
    </location>
</feature>
<evidence type="ECO:0000313" key="3">
    <source>
        <dbReference type="Proteomes" id="UP001055153"/>
    </source>
</evidence>
<sequence length="329" mass="34081">MVSRAVVPDLPSFPKKLPIVACATVLVFLLAAGLVLARSLIAGGPDDREGRRRPARPQDLDDAQPFERGFSPSPAGLRPVAEQAEPAGDIPANDPVARAAEQEPAGPASAPVEEPAAARPAIGPDGFTGVAERYAFDALITRISAIETAGGGRRILLVGTGTDEDLDTLSAALGRRLARDSRAVILRLDRGGDHPGLTDIVAGEAAFGEALRRDAGSRLHLIGRGFGEPALLLEERQGLGIALDALGQAYDWILCCLNDGPHPEARALIGLAAAWMDAVVIASNAAPDDAGLVALFEIAEAAGAPDVIVAREEGPPPVAMPAYPLRRSA</sequence>
<evidence type="ECO:0000256" key="1">
    <source>
        <dbReference type="SAM" id="MobiDB-lite"/>
    </source>
</evidence>
<dbReference type="InterPro" id="IPR027417">
    <property type="entry name" value="P-loop_NTPase"/>
</dbReference>
<reference evidence="2" key="2">
    <citation type="submission" date="2021-08" db="EMBL/GenBank/DDBJ databases">
        <authorList>
            <person name="Tani A."/>
            <person name="Ola A."/>
            <person name="Ogura Y."/>
            <person name="Katsura K."/>
            <person name="Hayashi T."/>
        </authorList>
    </citation>
    <scope>NUCLEOTIDE SEQUENCE</scope>
    <source>
        <strain evidence="2">DSM 17168</strain>
    </source>
</reference>
<proteinExistence type="predicted"/>
<feature type="compositionally biased region" description="Low complexity" evidence="1">
    <location>
        <begin position="103"/>
        <end position="121"/>
    </location>
</feature>
<keyword evidence="3" id="KW-1185">Reference proteome</keyword>
<dbReference type="EMBL" id="BPQQ01000032">
    <property type="protein sequence ID" value="GJE01026.1"/>
    <property type="molecule type" value="Genomic_DNA"/>
</dbReference>
<dbReference type="Gene3D" id="3.40.50.300">
    <property type="entry name" value="P-loop containing nucleotide triphosphate hydrolases"/>
    <property type="match status" value="1"/>
</dbReference>
<feature type="compositionally biased region" description="Basic and acidic residues" evidence="1">
    <location>
        <begin position="45"/>
        <end position="59"/>
    </location>
</feature>
<protein>
    <recommendedName>
        <fullName evidence="4">Lipopolysaccharide biosynthesis protein</fullName>
    </recommendedName>
</protein>
<organism evidence="2 3">
    <name type="scientific">Methylobacterium isbiliense</name>
    <dbReference type="NCBI Taxonomy" id="315478"/>
    <lineage>
        <taxon>Bacteria</taxon>
        <taxon>Pseudomonadati</taxon>
        <taxon>Pseudomonadota</taxon>
        <taxon>Alphaproteobacteria</taxon>
        <taxon>Hyphomicrobiales</taxon>
        <taxon>Methylobacteriaceae</taxon>
        <taxon>Methylobacterium</taxon>
    </lineage>
</organism>
<gene>
    <name evidence="2" type="ORF">GMJLKIPL_2955</name>
</gene>
<comment type="caution">
    <text evidence="2">The sequence shown here is derived from an EMBL/GenBank/DDBJ whole genome shotgun (WGS) entry which is preliminary data.</text>
</comment>
<dbReference type="Proteomes" id="UP001055153">
    <property type="component" value="Unassembled WGS sequence"/>
</dbReference>